<dbReference type="EMBL" id="BK014920">
    <property type="protein sequence ID" value="DAD82479.1"/>
    <property type="molecule type" value="Genomic_DNA"/>
</dbReference>
<dbReference type="InterPro" id="IPR014986">
    <property type="entry name" value="XkdN-like"/>
</dbReference>
<dbReference type="Gene3D" id="3.30.2220.30">
    <property type="match status" value="1"/>
</dbReference>
<name>A0A8S5MKA4_9CAUD</name>
<dbReference type="InterPro" id="IPR038559">
    <property type="entry name" value="XkdN-like_sf"/>
</dbReference>
<evidence type="ECO:0000313" key="1">
    <source>
        <dbReference type="EMBL" id="DAD82479.1"/>
    </source>
</evidence>
<dbReference type="Pfam" id="PF08890">
    <property type="entry name" value="Phage_TAC_5"/>
    <property type="match status" value="1"/>
</dbReference>
<sequence length="134" mass="15264">MSKLSVFLHPVSTQEEKEVIISNRFLDEDSAIVPFRIRSLTQEENDAITRKSTRRIKENGQSTEWFDSVDFCRRLVVAATVEPDFSSRELCEGFGVMDPLLVPGKMLFSGEYSKLLQAIKELSGFENLEDEAKN</sequence>
<organism evidence="1">
    <name type="scientific">Siphoviridae sp. ct6ro14</name>
    <dbReference type="NCBI Taxonomy" id="2826300"/>
    <lineage>
        <taxon>Viruses</taxon>
        <taxon>Duplodnaviria</taxon>
        <taxon>Heunggongvirae</taxon>
        <taxon>Uroviricota</taxon>
        <taxon>Caudoviricetes</taxon>
    </lineage>
</organism>
<proteinExistence type="predicted"/>
<accession>A0A8S5MKA4</accession>
<protein>
    <submittedName>
        <fullName evidence="1">Tail assembly chaperone protein</fullName>
    </submittedName>
</protein>
<reference evidence="1" key="1">
    <citation type="journal article" date="2021" name="Proc. Natl. Acad. Sci. U.S.A.">
        <title>A Catalog of Tens of Thousands of Viruses from Human Metagenomes Reveals Hidden Associations with Chronic Diseases.</title>
        <authorList>
            <person name="Tisza M.J."/>
            <person name="Buck C.B."/>
        </authorList>
    </citation>
    <scope>NUCLEOTIDE SEQUENCE</scope>
    <source>
        <strain evidence="1">Ct6ro14</strain>
    </source>
</reference>